<dbReference type="EMBL" id="QUTE01007829">
    <property type="protein sequence ID" value="RHZ27604.1"/>
    <property type="molecule type" value="Genomic_DNA"/>
</dbReference>
<gene>
    <name evidence="2" type="ORF">DYB31_006702</name>
</gene>
<evidence type="ECO:0000313" key="2">
    <source>
        <dbReference type="EMBL" id="RHZ27604.1"/>
    </source>
</evidence>
<organism evidence="2 3">
    <name type="scientific">Aphanomyces astaci</name>
    <name type="common">Crayfish plague agent</name>
    <dbReference type="NCBI Taxonomy" id="112090"/>
    <lineage>
        <taxon>Eukaryota</taxon>
        <taxon>Sar</taxon>
        <taxon>Stramenopiles</taxon>
        <taxon>Oomycota</taxon>
        <taxon>Saprolegniomycetes</taxon>
        <taxon>Saprolegniales</taxon>
        <taxon>Verrucalvaceae</taxon>
        <taxon>Aphanomyces</taxon>
    </lineage>
</organism>
<evidence type="ECO:0000256" key="1">
    <source>
        <dbReference type="SAM" id="MobiDB-lite"/>
    </source>
</evidence>
<dbReference type="VEuPathDB" id="FungiDB:H257_10744"/>
<accession>A0A397FII6</accession>
<feature type="region of interest" description="Disordered" evidence="1">
    <location>
        <begin position="132"/>
        <end position="157"/>
    </location>
</feature>
<dbReference type="AlphaFoldDB" id="A0A397FII6"/>
<protein>
    <recommendedName>
        <fullName evidence="4">DDE-1 domain-containing protein</fullName>
    </recommendedName>
</protein>
<evidence type="ECO:0008006" key="4">
    <source>
        <dbReference type="Google" id="ProtNLM"/>
    </source>
</evidence>
<sequence length="313" mass="35871">MNFNPILCHNQADPTMPTAAEKLSDIHRAIAYVKRSRGSIVSKPEILDMIMLNAMLRQEGIPAASRRPIEIVWAIVKCQVGRQYTQDTTFRQVLVRLKEAFKDLKASSIKGCIHKADQQLYKLEEYIKQKQDEDASGNVSDSESESDNNSDRGQGQKPTMIFGEALVASMKEVRSESHTLTTMHMITWIKTYQLHWIEEYRSNKVSDIRAYQALMLLCQRFAHRNGFSQRIPCYSKLKMHELQEVQRTYAASLWTQRHDQPLRGIVNVDETAVYYDMPPRTKWCLVGEDSKVDSFGMNSDRLTAVMSICADGI</sequence>
<evidence type="ECO:0000313" key="3">
    <source>
        <dbReference type="Proteomes" id="UP000266196"/>
    </source>
</evidence>
<proteinExistence type="predicted"/>
<reference evidence="2 3" key="1">
    <citation type="submission" date="2018-08" db="EMBL/GenBank/DDBJ databases">
        <title>Aphanomyces genome sequencing and annotation.</title>
        <authorList>
            <person name="Minardi D."/>
            <person name="Oidtmann B."/>
            <person name="Van Der Giezen M."/>
            <person name="Studholme D.J."/>
        </authorList>
    </citation>
    <scope>NUCLEOTIDE SEQUENCE [LARGE SCALE GENOMIC DNA]</scope>
    <source>
        <strain evidence="2 3">197901</strain>
    </source>
</reference>
<dbReference type="Proteomes" id="UP000266196">
    <property type="component" value="Unassembled WGS sequence"/>
</dbReference>
<name>A0A397FII6_APHAT</name>
<dbReference type="VEuPathDB" id="FungiDB:H257_11063"/>
<comment type="caution">
    <text evidence="2">The sequence shown here is derived from an EMBL/GenBank/DDBJ whole genome shotgun (WGS) entry which is preliminary data.</text>
</comment>